<dbReference type="EMBL" id="KU686198">
    <property type="protein sequence ID" value="AOV58852.1"/>
    <property type="molecule type" value="Genomic_DNA"/>
</dbReference>
<dbReference type="Proteomes" id="UP000240804">
    <property type="component" value="Segment"/>
</dbReference>
<keyword evidence="3" id="KW-0413">Isomerase</keyword>
<dbReference type="Gene3D" id="3.40.50.1000">
    <property type="entry name" value="HAD superfamily/HAD-like"/>
    <property type="match status" value="1"/>
</dbReference>
<dbReference type="InterPro" id="IPR036412">
    <property type="entry name" value="HAD-like_sf"/>
</dbReference>
<dbReference type="Proteomes" id="UP000240920">
    <property type="component" value="Segment"/>
</dbReference>
<proteinExistence type="predicted"/>
<reference evidence="4 5" key="1">
    <citation type="journal article" date="2016" name="Virology">
        <title>The genomic content and context of auxiliary metabolic genes in marine cyanomyoviruses.</title>
        <authorList>
            <person name="Crummett L.T."/>
            <person name="Puxty R.J."/>
            <person name="Weihe C."/>
            <person name="Marston M.F."/>
            <person name="Martiny J.B."/>
        </authorList>
    </citation>
    <scope>NUCLEOTIDE SEQUENCE [LARGE SCALE GENOMIC DNA]</scope>
    <source>
        <strain evidence="1">0808SB25</strain>
        <strain evidence="2">0910TB04</strain>
        <strain evidence="3">1010CC42</strain>
    </source>
</reference>
<gene>
    <name evidence="3" type="ORF">C421010_108</name>
    <name evidence="1" type="ORF">S250808_108</name>
    <name evidence="2" type="ORF">T040910_108</name>
</gene>
<dbReference type="OrthoDB" id="19574at10239"/>
<protein>
    <submittedName>
        <fullName evidence="3">Phosphoheptose isomerase 1</fullName>
        <ecNumber evidence="3">5.3.1.-</ecNumber>
    </submittedName>
</protein>
<dbReference type="GO" id="GO:0016853">
    <property type="term" value="F:isomerase activity"/>
    <property type="evidence" value="ECO:0007669"/>
    <property type="project" value="UniProtKB-KW"/>
</dbReference>
<dbReference type="InterPro" id="IPR023214">
    <property type="entry name" value="HAD_sf"/>
</dbReference>
<dbReference type="Proteomes" id="UP000204537">
    <property type="component" value="Segment"/>
</dbReference>
<evidence type="ECO:0000313" key="2">
    <source>
        <dbReference type="EMBL" id="AOV58852.1"/>
    </source>
</evidence>
<evidence type="ECO:0000313" key="3">
    <source>
        <dbReference type="EMBL" id="AOV59091.1"/>
    </source>
</evidence>
<dbReference type="EMBL" id="KU686197">
    <property type="protein sequence ID" value="AOV58613.1"/>
    <property type="molecule type" value="Genomic_DNA"/>
</dbReference>
<accession>A0A1D8KKB2</accession>
<dbReference type="EMBL" id="KU686199">
    <property type="protein sequence ID" value="AOV59091.1"/>
    <property type="molecule type" value="Genomic_DNA"/>
</dbReference>
<name>A0A1D8KKB2_9CAUD</name>
<organism evidence="3 4">
    <name type="scientific">Synechococcus phage S-CAM3</name>
    <dbReference type="NCBI Taxonomy" id="1883366"/>
    <lineage>
        <taxon>Viruses</taxon>
        <taxon>Duplodnaviria</taxon>
        <taxon>Heunggongvirae</taxon>
        <taxon>Uroviricota</taxon>
        <taxon>Caudoviricetes</taxon>
        <taxon>Pantevenvirales</taxon>
        <taxon>Kyanoviridae</taxon>
        <taxon>Charybdisvirus</taxon>
        <taxon>Charybdisvirus scam3</taxon>
    </lineage>
</organism>
<sequence>MIYVIDIDGTICFKKERNGYEVSVPIRQRIKTINDLYDQGNYIKYFTARGMGRHEGNASKAYTQFYTMTENQLRKWGCKYHELILGKPSGDIYIDDKGINDVGFFS</sequence>
<dbReference type="SUPFAM" id="SSF56784">
    <property type="entry name" value="HAD-like"/>
    <property type="match status" value="1"/>
</dbReference>
<evidence type="ECO:0000313" key="4">
    <source>
        <dbReference type="Proteomes" id="UP000204537"/>
    </source>
</evidence>
<evidence type="ECO:0000313" key="5">
    <source>
        <dbReference type="Proteomes" id="UP000240804"/>
    </source>
</evidence>
<dbReference type="RefSeq" id="YP_009321371.1">
    <property type="nucleotide sequence ID" value="NC_031906.1"/>
</dbReference>
<keyword evidence="4" id="KW-1185">Reference proteome</keyword>
<dbReference type="EC" id="5.3.1.-" evidence="3"/>
<dbReference type="GeneID" id="30306398"/>
<dbReference type="KEGG" id="vg:30306398"/>
<evidence type="ECO:0000313" key="1">
    <source>
        <dbReference type="EMBL" id="AOV58613.1"/>
    </source>
</evidence>